<sequence>MPGAKDFVRIKGPYKLNNYNKIAIFPRNREILARIRDIKLASSSPTFLNGHKYNYGVEGTVSIYLTGADKQETSVKLLGQVSVASLGNCAHVLRVQNLVISGPDGKKYNKPTGLEKPVRFTLQDGRIGSDICAEEGDTRRSLNIKRAIISLLQTEQKPSSQVDVFGACPTEASSSQEGSAMLVHRSRDLSRCTHREQGQNGPVIGITNEDARLTDTQILQSTLSVESKVLSGVPEKVSATEEYLYRPFSIGENGARSKVHTKLTLTGKSAGADAGAFTQARTIIFENPHGATLDHSNFQAALNAILKPTNKDDLIKVFNAVKSNSLEKRVFLDGLLRTGSANSIEASIQILKQKELDALEQQIVFLSLGNAKHVNNEALRAATSLLDIPNIPKDTYLGVGALAGAYCRDHLCHTRKSDGIVALSTKLGAKLQNCRPKTKLEEDNVVAVLKVGRYVTSSLRHIRESANPDKRHAREHYGQIRTPNRFNIDDRKYSFYREASYNVDALGVGGSIEQSVIYSQNNFLPRSVSLNLTTEVFGHSFNVFEIGGRQGNLDRVVEHFLGPHSFLRTEEPQSIIDDLKKRFTEAEQKVEHGVRGRRSIKTEVDNFDKHLKDDSTPYNNELDLDIYIKLFGTDAVFLSLGDDKGFNFNRVLDQLVKSVSDGINKIKHFQKEIHANVLFLDTELVYPTSTGLPLRLELIGSATARLDIATNIDIRQILRSPENAKVDIKLVPSTDIEVSGLFLVDADAVATGIKVVTNLHSSTGGHLIAKILENGKGIDVQFALPIDKQEIVTASNDLVYYTAEKGQPEKNIPIKVDSDRKEYAGCFDQLSKVIGLTLCGEVSVPFSVSGPEAQASLSKFVARYPLTGASKVKLVLEKNDLRGYHVKGIVRNDNPERRSFELLFEVEGSQNRRTQLSGELINNQQEKTLKLNLESPIKAASAQVSLYNKPSEYVILFKGNLDKQEYYARAGFNVQGNDRRSVFKPIVEYQLPGEQGKQNLKIEGQLIRENNGPTSKYTLEGIKVNLPGSNDVLDLSGHYVQSHSPNSFELDLKAKKGEHNLILGGSLKGHDYKLEFQNTVNPYVNFKVNGHSEWEETVRNDIELFYGVEIHALPIKVKFDAEVDPKKVDIEIEGKYMDKKAEFDLEARTQIKQPGDYSVKLVANADKRGVEVFAKRDIVSADKSNLENYIAIKDCGKYELSGVVTHKSKPNDVHFGAVGHLKINGAGKKEDIKFDIGVVDNTNQYSSHAKISYSKGDILDWLLKISRGANSKGELKLILKDTISANGQFAVTDADGKGNGAILIDFKNAQRKIKGDVKFQIKNPVYNADVDVFLDFEKNNKDKVSFSTKTRTTDKLVDSKNKLEYAGQKTEVNVNVNHDQQLEAAGKSAALIEVVLPTERILSLKVNRDITHKDDVYNGHAELVLSDAVKRGGPASTLSYKSKLNNCNFKKDVYHYEGQLDLSLKDGKNLQNTFFVKNSLEGEKGKLELKSDVNGNLIAHPASLSGSIDYTDPDSLEGTENYRLKGSYGSDIGFELVGSGELKVSGTGDKKYLEDNTVSLRLPFEKAHDIKIVSNWLWLVPENKDYYLEYTSVQSVQVNADVYKFDASGKVGPKSGFTKVKVLVPHVDPLSVDFNYKADLGGEQKTGNIDVKALYGKGKSANLVAEASSGHQEYALKIKTNTPQAEQLKKLEFSVVTKNPTPDSYSSIIIVDADGRVYKSESVVVYSKSHPLFDIKYNSPSNPKTSRIYLKGEYVSSNQGKSEIKVENIKDVSLDIVSEASFQKDDVAIKAVANSEALGWKNYNVQIASKDDGSGKRLEFHATNDNKNVLSGSTSFISKQEGTKTIIEGSGSVKVKEEQKSATFNYVAETRVTNLEYKNSYVYCEEKKQCANADLHSKINVQKPGVFQHQFNVGVDLRKLGFAPEFGLQVSSEVSERKLPQYNLDLHINKEDKKYHLHVYSTPDQGKFPAGVTLTLPSRVLALEGLVSYPTNKGLPFPIQGHIELHPDKTKPQHKAAARFFVDVQGSGNSHTANAELGFSHPKLGREAVLKVRGGLHTPAENNVKFESSASISHPTLGKDRESKILLEVNPQLIKLLVDTPIVKVIDLQGSSVLKENLQQADLKFSLLEGKPVLVHAIAKDFQYYEFTTGYSDESERKLSVVGHLEPEKRVDVSADIVLPGERKNIIHGALYLQDNLVKSDYGISKENFNYFVNALKNDLTNLEARIKELGEKASNDFKNTLKRVQPTAQEISKSWEEEFEKLAKEISNDKALKETYVFLSDIFQIFAKAISDIIKSTKPLVEQSWETINATTKKIGELYTQKLEPQLKKLYETVAALAREYLDGLIDLVAHFAALITDFFEKHKAELQELTNTFAEIFKDLTRLVVAQLKEFRVKVGQIFADVTEQIKELPFVAVIKEKKLKQEKCDDAKELRNIYEKFAVALTSLTAFITGPGRFSTPSFGGAASFSLLNQFLRGDVPDALSLLRAYRPRSLNPLDEVPAKLRAVVVNGQHIFTFDGRHLTFPGTCRYVLAHDYVDRNFTLILQLQNGNPKALILENKDGMTIELKENGQVVLNGQAHGFPVLEKEAFAFRQANGRIGVGSNYGVMALCTSKLEVCYFEVSGFYLGKLRGLLGDGNNEPYDDFRLPNGKISTSESEFGNAYKLAGSCPPAKTPEHSAHQHHAALPAACETVFGGASPLRPLSLVLDISPFR</sequence>
<reference evidence="1 2" key="1">
    <citation type="journal article" date="2022" name="Genome Biol. Evol.">
        <title>The Spruce Budworm Genome: Reconstructing the Evolutionary History of Antifreeze Proteins.</title>
        <authorList>
            <person name="Beliveau C."/>
            <person name="Gagne P."/>
            <person name="Picq S."/>
            <person name="Vernygora O."/>
            <person name="Keeling C.I."/>
            <person name="Pinkney K."/>
            <person name="Doucet D."/>
            <person name="Wen F."/>
            <person name="Johnston J.S."/>
            <person name="Maaroufi H."/>
            <person name="Boyle B."/>
            <person name="Laroche J."/>
            <person name="Dewar K."/>
            <person name="Juretic N."/>
            <person name="Blackburn G."/>
            <person name="Nisole A."/>
            <person name="Brunet B."/>
            <person name="Brandao M."/>
            <person name="Lumley L."/>
            <person name="Duan J."/>
            <person name="Quan G."/>
            <person name="Lucarotti C.J."/>
            <person name="Roe A.D."/>
            <person name="Sperling F.A.H."/>
            <person name="Levesque R.C."/>
            <person name="Cusson M."/>
        </authorList>
    </citation>
    <scope>NUCLEOTIDE SEQUENCE [LARGE SCALE GENOMIC DNA]</scope>
    <source>
        <strain evidence="1">Glfc:IPQL:Cfum</strain>
    </source>
</reference>
<proteinExistence type="predicted"/>
<comment type="caution">
    <text evidence="1">The sequence shown here is derived from an EMBL/GenBank/DDBJ whole genome shotgun (WGS) entry which is preliminary data.</text>
</comment>
<name>A0ACC0JP03_CHOFU</name>
<evidence type="ECO:0000313" key="1">
    <source>
        <dbReference type="EMBL" id="KAI8425854.1"/>
    </source>
</evidence>
<evidence type="ECO:0000313" key="2">
    <source>
        <dbReference type="Proteomes" id="UP001064048"/>
    </source>
</evidence>
<keyword evidence="2" id="KW-1185">Reference proteome</keyword>
<organism evidence="1 2">
    <name type="scientific">Choristoneura fumiferana</name>
    <name type="common">Spruce budworm moth</name>
    <name type="synonym">Archips fumiferana</name>
    <dbReference type="NCBI Taxonomy" id="7141"/>
    <lineage>
        <taxon>Eukaryota</taxon>
        <taxon>Metazoa</taxon>
        <taxon>Ecdysozoa</taxon>
        <taxon>Arthropoda</taxon>
        <taxon>Hexapoda</taxon>
        <taxon>Insecta</taxon>
        <taxon>Pterygota</taxon>
        <taxon>Neoptera</taxon>
        <taxon>Endopterygota</taxon>
        <taxon>Lepidoptera</taxon>
        <taxon>Glossata</taxon>
        <taxon>Ditrysia</taxon>
        <taxon>Tortricoidea</taxon>
        <taxon>Tortricidae</taxon>
        <taxon>Tortricinae</taxon>
        <taxon>Choristoneura</taxon>
    </lineage>
</organism>
<gene>
    <name evidence="1" type="ORF">MSG28_011618</name>
</gene>
<dbReference type="Proteomes" id="UP001064048">
    <property type="component" value="Chromosome 19"/>
</dbReference>
<accession>A0ACC0JP03</accession>
<dbReference type="EMBL" id="CM046119">
    <property type="protein sequence ID" value="KAI8425854.1"/>
    <property type="molecule type" value="Genomic_DNA"/>
</dbReference>
<protein>
    <submittedName>
        <fullName evidence="1">Uncharacterized protein</fullName>
    </submittedName>
</protein>